<accession>A0A5N5SQ06</accession>
<feature type="region of interest" description="Disordered" evidence="1">
    <location>
        <begin position="475"/>
        <end position="497"/>
    </location>
</feature>
<reference evidence="4 5" key="1">
    <citation type="journal article" date="2019" name="PLoS Biol.">
        <title>Sex chromosomes control vertical transmission of feminizing Wolbachia symbionts in an isopod.</title>
        <authorList>
            <person name="Becking T."/>
            <person name="Chebbi M.A."/>
            <person name="Giraud I."/>
            <person name="Moumen B."/>
            <person name="Laverre T."/>
            <person name="Caubet Y."/>
            <person name="Peccoud J."/>
            <person name="Gilbert C."/>
            <person name="Cordaux R."/>
        </authorList>
    </citation>
    <scope>NUCLEOTIDE SEQUENCE [LARGE SCALE GENOMIC DNA]</scope>
    <source>
        <strain evidence="4">ANa2</strain>
        <tissue evidence="4">Whole body excluding digestive tract and cuticle</tissue>
    </source>
</reference>
<dbReference type="SUPFAM" id="SSF56112">
    <property type="entry name" value="Protein kinase-like (PK-like)"/>
    <property type="match status" value="1"/>
</dbReference>
<keyword evidence="4" id="KW-0418">Kinase</keyword>
<keyword evidence="5" id="KW-1185">Reference proteome</keyword>
<organism evidence="4 5">
    <name type="scientific">Armadillidium nasatum</name>
    <dbReference type="NCBI Taxonomy" id="96803"/>
    <lineage>
        <taxon>Eukaryota</taxon>
        <taxon>Metazoa</taxon>
        <taxon>Ecdysozoa</taxon>
        <taxon>Arthropoda</taxon>
        <taxon>Crustacea</taxon>
        <taxon>Multicrustacea</taxon>
        <taxon>Malacostraca</taxon>
        <taxon>Eumalacostraca</taxon>
        <taxon>Peracarida</taxon>
        <taxon>Isopoda</taxon>
        <taxon>Oniscidea</taxon>
        <taxon>Crinocheta</taxon>
        <taxon>Armadillidiidae</taxon>
        <taxon>Armadillidium</taxon>
    </lineage>
</organism>
<dbReference type="Proteomes" id="UP000326759">
    <property type="component" value="Unassembled WGS sequence"/>
</dbReference>
<dbReference type="Gene3D" id="1.10.510.10">
    <property type="entry name" value="Transferase(Phosphotransferase) domain 1"/>
    <property type="match status" value="1"/>
</dbReference>
<dbReference type="OrthoDB" id="4062651at2759"/>
<gene>
    <name evidence="4" type="ORF">Anas_05023</name>
</gene>
<feature type="domain" description="PX" evidence="3">
    <location>
        <begin position="6"/>
        <end position="129"/>
    </location>
</feature>
<keyword evidence="4" id="KW-0808">Transferase</keyword>
<dbReference type="PANTHER" id="PTHR15508:SF9">
    <property type="entry name" value="SORTING NEXIN-15"/>
    <property type="match status" value="1"/>
</dbReference>
<feature type="region of interest" description="Disordered" evidence="1">
    <location>
        <begin position="536"/>
        <end position="556"/>
    </location>
</feature>
<dbReference type="GO" id="GO:0004672">
    <property type="term" value="F:protein kinase activity"/>
    <property type="evidence" value="ECO:0007669"/>
    <property type="project" value="InterPro"/>
</dbReference>
<comment type="caution">
    <text evidence="4">The sequence shown here is derived from an EMBL/GenBank/DDBJ whole genome shotgun (WGS) entry which is preliminary data.</text>
</comment>
<dbReference type="PANTHER" id="PTHR15508">
    <property type="entry name" value="RIBOSOMAL PROTEIN S6 KINASE"/>
    <property type="match status" value="1"/>
</dbReference>
<sequence>MNPKNQEQWVRLFDIPETKLHEDGYTIYKIVSTLLHRSYPEASTSLEVWRRYSSILRLHKDVLKLHNSLKLAESPPPYCKPSLIKRFGSEIIESRKKYILILLNYCSKHSAIYSSQQFINFFKSSSITLASSLGIDESSGAEFSLYSQLNESASTRTSTNTSSEDLSCKTGDQQRECVTGDSKLMLTNGDNFYARDGISLESSGVDPLVNSQFKTSQSPPNTETLPGLNDAQIAVECSFNYLSRARDEPISTQQTANAKDDHKEMKPSFISYLSEINDVKNQMPTEPCLKSSVCDLGNYRVIGSSDHIIIAVDLTTQETVAIKKFIKQPSSNGSHHCHTVRTSNISNEEEKFLTDDILERFPERVTDDPPTDAESGCVVKKCRDNKYSECKDSEEDIKSLSFQHNLAVVECVSSVDHYTNPCYIPDRIHHHQSSLSNIIDFHMRGLGDFSNKDRNIKILPHTKCKSLENLKSASSYSGKHEKLNGEPKAPLQDAQSEGFQLAKDSVSIGSDTLSGVSENFSCSSNIPDIDIELNGERESKSSSSSNSLKQAENLTPPSMDLVKAALDPLEEAKVISDKTICKEVLNENKSKNVTNNISKSNEKCCVDVNEKTDQASNNGTDVLSFKSTEHVSIERSEAISNEETDWTSVYLSAQSNSFPVPEPVTDTPNLPVDDYKLQEKQLMGMASSIDICSGSKVRMPTSTKSVDCGDTFKNQVYVNEDASVLLQNESFSFGSSTCSHIVEGNDHVPEGLVRVWVSQVIMALDSLHKRDIIWRDFNPSNLLLDEGGSILLTYKYSWSTNDYWYIKSQGFPEDENDCWMLSLGYIAPELFNPVCKATEASDWWSVGALLFHLLTGKDVASCFPCGFTSHTQINFPSTISEEAESLISSLLCADPMERLGSSNGVKVIKEHPFFIGIEWPQ</sequence>
<feature type="domain" description="Protein kinase" evidence="2">
    <location>
        <begin position="548"/>
        <end position="914"/>
    </location>
</feature>
<evidence type="ECO:0000259" key="2">
    <source>
        <dbReference type="PROSITE" id="PS50011"/>
    </source>
</evidence>
<dbReference type="Gene3D" id="3.30.1520.10">
    <property type="entry name" value="Phox-like domain"/>
    <property type="match status" value="1"/>
</dbReference>
<dbReference type="Pfam" id="PF00787">
    <property type="entry name" value="PX"/>
    <property type="match status" value="1"/>
</dbReference>
<dbReference type="InterPro" id="IPR001683">
    <property type="entry name" value="PX_dom"/>
</dbReference>
<dbReference type="EMBL" id="SEYY01021794">
    <property type="protein sequence ID" value="KAB7496057.1"/>
    <property type="molecule type" value="Genomic_DNA"/>
</dbReference>
<name>A0A5N5SQ06_9CRUS</name>
<evidence type="ECO:0000256" key="1">
    <source>
        <dbReference type="SAM" id="MobiDB-lite"/>
    </source>
</evidence>
<proteinExistence type="predicted"/>
<evidence type="ECO:0000313" key="4">
    <source>
        <dbReference type="EMBL" id="KAB7496057.1"/>
    </source>
</evidence>
<dbReference type="SMART" id="SM00220">
    <property type="entry name" value="S_TKc"/>
    <property type="match status" value="1"/>
</dbReference>
<protein>
    <submittedName>
        <fullName evidence="4">Ribosomal protein S6 kinase delta-1</fullName>
    </submittedName>
</protein>
<dbReference type="GO" id="GO:0005524">
    <property type="term" value="F:ATP binding"/>
    <property type="evidence" value="ECO:0007669"/>
    <property type="project" value="InterPro"/>
</dbReference>
<dbReference type="SUPFAM" id="SSF64268">
    <property type="entry name" value="PX domain"/>
    <property type="match status" value="1"/>
</dbReference>
<dbReference type="GO" id="GO:0035091">
    <property type="term" value="F:phosphatidylinositol binding"/>
    <property type="evidence" value="ECO:0007669"/>
    <property type="project" value="InterPro"/>
</dbReference>
<evidence type="ECO:0000313" key="5">
    <source>
        <dbReference type="Proteomes" id="UP000326759"/>
    </source>
</evidence>
<dbReference type="PROSITE" id="PS50195">
    <property type="entry name" value="PX"/>
    <property type="match status" value="1"/>
</dbReference>
<dbReference type="InterPro" id="IPR000719">
    <property type="entry name" value="Prot_kinase_dom"/>
</dbReference>
<dbReference type="AlphaFoldDB" id="A0A5N5SQ06"/>
<evidence type="ECO:0000259" key="3">
    <source>
        <dbReference type="PROSITE" id="PS50195"/>
    </source>
</evidence>
<dbReference type="InterPro" id="IPR051866">
    <property type="entry name" value="Intracell_Sig-Traffick_Protein"/>
</dbReference>
<dbReference type="InterPro" id="IPR036871">
    <property type="entry name" value="PX_dom_sf"/>
</dbReference>
<dbReference type="InterPro" id="IPR011009">
    <property type="entry name" value="Kinase-like_dom_sf"/>
</dbReference>
<dbReference type="Pfam" id="PF00069">
    <property type="entry name" value="Pkinase"/>
    <property type="match status" value="1"/>
</dbReference>
<dbReference type="PROSITE" id="PS50011">
    <property type="entry name" value="PROTEIN_KINASE_DOM"/>
    <property type="match status" value="1"/>
</dbReference>